<dbReference type="Pfam" id="PF07687">
    <property type="entry name" value="M20_dimer"/>
    <property type="match status" value="1"/>
</dbReference>
<dbReference type="SUPFAM" id="SSF55031">
    <property type="entry name" value="Bacterial exopeptidase dimerisation domain"/>
    <property type="match status" value="1"/>
</dbReference>
<accession>A0A4R2TWX5</accession>
<gene>
    <name evidence="4" type="ORF">EDD79_103527</name>
</gene>
<dbReference type="PANTHER" id="PTHR11014:SF63">
    <property type="entry name" value="METALLOPEPTIDASE, PUTATIVE (AFU_ORTHOLOGUE AFUA_6G09600)-RELATED"/>
    <property type="match status" value="1"/>
</dbReference>
<keyword evidence="1 4" id="KW-0378">Hydrolase</keyword>
<evidence type="ECO:0000259" key="3">
    <source>
        <dbReference type="Pfam" id="PF07687"/>
    </source>
</evidence>
<dbReference type="Gene3D" id="3.40.630.10">
    <property type="entry name" value="Zn peptidases"/>
    <property type="match status" value="1"/>
</dbReference>
<evidence type="ECO:0000256" key="2">
    <source>
        <dbReference type="PIRSR" id="PIRSR005962-1"/>
    </source>
</evidence>
<keyword evidence="2" id="KW-0479">Metal-binding</keyword>
<dbReference type="AlphaFoldDB" id="A0A4R2TWX5"/>
<keyword evidence="2" id="KW-0464">Manganese</keyword>
<dbReference type="InterPro" id="IPR036264">
    <property type="entry name" value="Bact_exopeptidase_dim_dom"/>
</dbReference>
<dbReference type="GO" id="GO:0050118">
    <property type="term" value="F:N-acetyldiaminopimelate deacetylase activity"/>
    <property type="evidence" value="ECO:0007669"/>
    <property type="project" value="UniProtKB-ARBA"/>
</dbReference>
<dbReference type="GO" id="GO:0046872">
    <property type="term" value="F:metal ion binding"/>
    <property type="evidence" value="ECO:0007669"/>
    <property type="project" value="UniProtKB-KW"/>
</dbReference>
<comment type="caution">
    <text evidence="4">The sequence shown here is derived from an EMBL/GenBank/DDBJ whole genome shotgun (WGS) entry which is preliminary data.</text>
</comment>
<dbReference type="FunFam" id="3.30.70.360:FF:000001">
    <property type="entry name" value="N-acetyldiaminopimelate deacetylase"/>
    <property type="match status" value="1"/>
</dbReference>
<dbReference type="SUPFAM" id="SSF53187">
    <property type="entry name" value="Zn-dependent exopeptidases"/>
    <property type="match status" value="1"/>
</dbReference>
<proteinExistence type="predicted"/>
<feature type="binding site" evidence="2">
    <location>
        <position position="140"/>
    </location>
    <ligand>
        <name>Mn(2+)</name>
        <dbReference type="ChEBI" id="CHEBI:29035"/>
        <label>2</label>
    </ligand>
</feature>
<feature type="binding site" evidence="2">
    <location>
        <position position="104"/>
    </location>
    <ligand>
        <name>Mn(2+)</name>
        <dbReference type="ChEBI" id="CHEBI:29035"/>
        <label>2</label>
    </ligand>
</feature>
<evidence type="ECO:0000313" key="4">
    <source>
        <dbReference type="EMBL" id="TCP99692.1"/>
    </source>
</evidence>
<feature type="binding site" evidence="2">
    <location>
        <position position="106"/>
    </location>
    <ligand>
        <name>Mn(2+)</name>
        <dbReference type="ChEBI" id="CHEBI:29035"/>
        <label>2</label>
    </ligand>
</feature>
<feature type="domain" description="Peptidase M20 dimerisation" evidence="3">
    <location>
        <begin position="189"/>
        <end position="281"/>
    </location>
</feature>
<dbReference type="NCBIfam" id="TIGR01891">
    <property type="entry name" value="amidohydrolases"/>
    <property type="match status" value="1"/>
</dbReference>
<dbReference type="PANTHER" id="PTHR11014">
    <property type="entry name" value="PEPTIDASE M20 FAMILY MEMBER"/>
    <property type="match status" value="1"/>
</dbReference>
<dbReference type="GO" id="GO:0019877">
    <property type="term" value="P:diaminopimelate biosynthetic process"/>
    <property type="evidence" value="ECO:0007669"/>
    <property type="project" value="UniProtKB-ARBA"/>
</dbReference>
<dbReference type="RefSeq" id="WP_132849194.1">
    <property type="nucleotide sequence ID" value="NZ_CP058648.1"/>
</dbReference>
<keyword evidence="5" id="KW-1185">Reference proteome</keyword>
<dbReference type="Proteomes" id="UP000295504">
    <property type="component" value="Unassembled WGS sequence"/>
</dbReference>
<name>A0A4R2TWX5_9FIRM</name>
<evidence type="ECO:0000256" key="1">
    <source>
        <dbReference type="ARBA" id="ARBA00022801"/>
    </source>
</evidence>
<feature type="binding site" evidence="2">
    <location>
        <position position="166"/>
    </location>
    <ligand>
        <name>Mn(2+)</name>
        <dbReference type="ChEBI" id="CHEBI:29035"/>
        <label>2</label>
    </ligand>
</feature>
<dbReference type="CDD" id="cd03886">
    <property type="entry name" value="M20_Acy1"/>
    <property type="match status" value="1"/>
</dbReference>
<reference evidence="4 5" key="1">
    <citation type="submission" date="2019-03" db="EMBL/GenBank/DDBJ databases">
        <title>Genomic Encyclopedia of Type Strains, Phase IV (KMG-IV): sequencing the most valuable type-strain genomes for metagenomic binning, comparative biology and taxonomic classification.</title>
        <authorList>
            <person name="Goeker M."/>
        </authorList>
    </citation>
    <scope>NUCLEOTIDE SEQUENCE [LARGE SCALE GENOMIC DNA]</scope>
    <source>
        <strain evidence="4 5">DSM 100013</strain>
    </source>
</reference>
<sequence length="394" mass="42875">MLDKLILREAKSISDWLVTVRRNFHMHPELGLEEFDTQQKIVSYLKDMQIPYISPVAKTGVVGLIGKKVDGRTIALRADMDALPIEDKKDVEYKSLVKGKMHACGHDVHMTVLLGAAKLLKSMENDINGNVKLIFQPAEETVGGAKTMIEEGVLNNPKVDTVLGLHVSAELDAGSIGVKYGQSNAASDTIKIIIHGKSSHGARPYLGVDAISIAGQVLTTLQTVVSRNVDPRSSAVVTIGVIRGGEQGNIIADKVEMAGTVRTLNNSTRENVLIRVKEIVEGISEAMGGKGEFIREEGYAPVVNHNDIVKVVEENGKKLLGKTNVKLIELPSYGVEDFGYFIEKTPGAFFYLGARNKEKGIIKDVHNSLFDVDEKCLHIGVAMQVLNVLSLLSK</sequence>
<dbReference type="Pfam" id="PF01546">
    <property type="entry name" value="Peptidase_M20"/>
    <property type="match status" value="1"/>
</dbReference>
<dbReference type="OrthoDB" id="9776731at2"/>
<dbReference type="InterPro" id="IPR002933">
    <property type="entry name" value="Peptidase_M20"/>
</dbReference>
<dbReference type="InterPro" id="IPR017439">
    <property type="entry name" value="Amidohydrolase"/>
</dbReference>
<organism evidence="4 5">
    <name type="scientific">Serpentinicella alkaliphila</name>
    <dbReference type="NCBI Taxonomy" id="1734049"/>
    <lineage>
        <taxon>Bacteria</taxon>
        <taxon>Bacillati</taxon>
        <taxon>Bacillota</taxon>
        <taxon>Clostridia</taxon>
        <taxon>Peptostreptococcales</taxon>
        <taxon>Natronincolaceae</taxon>
        <taxon>Serpentinicella</taxon>
    </lineage>
</organism>
<dbReference type="EMBL" id="SLYC01000035">
    <property type="protein sequence ID" value="TCP99692.1"/>
    <property type="molecule type" value="Genomic_DNA"/>
</dbReference>
<comment type="cofactor">
    <cofactor evidence="2">
        <name>Mn(2+)</name>
        <dbReference type="ChEBI" id="CHEBI:29035"/>
    </cofactor>
    <text evidence="2">The Mn(2+) ion enhances activity.</text>
</comment>
<feature type="binding site" evidence="2">
    <location>
        <position position="366"/>
    </location>
    <ligand>
        <name>Mn(2+)</name>
        <dbReference type="ChEBI" id="CHEBI:29035"/>
        <label>2</label>
    </ligand>
</feature>
<protein>
    <submittedName>
        <fullName evidence="4">Amidohydrolase</fullName>
    </submittedName>
</protein>
<dbReference type="InterPro" id="IPR011650">
    <property type="entry name" value="Peptidase_M20_dimer"/>
</dbReference>
<dbReference type="PIRSF" id="PIRSF005962">
    <property type="entry name" value="Pept_M20D_amidohydro"/>
    <property type="match status" value="1"/>
</dbReference>
<evidence type="ECO:0000313" key="5">
    <source>
        <dbReference type="Proteomes" id="UP000295504"/>
    </source>
</evidence>
<dbReference type="Gene3D" id="3.30.70.360">
    <property type="match status" value="1"/>
</dbReference>